<dbReference type="InterPro" id="IPR000835">
    <property type="entry name" value="HTH_MarR-typ"/>
</dbReference>
<evidence type="ECO:0000256" key="2">
    <source>
        <dbReference type="ARBA" id="ARBA00023125"/>
    </source>
</evidence>
<organism evidence="5 6">
    <name type="scientific">Amycolatopsis dongchuanensis</name>
    <dbReference type="NCBI Taxonomy" id="1070866"/>
    <lineage>
        <taxon>Bacteria</taxon>
        <taxon>Bacillati</taxon>
        <taxon>Actinomycetota</taxon>
        <taxon>Actinomycetes</taxon>
        <taxon>Pseudonocardiales</taxon>
        <taxon>Pseudonocardiaceae</taxon>
        <taxon>Amycolatopsis</taxon>
    </lineage>
</organism>
<keyword evidence="6" id="KW-1185">Reference proteome</keyword>
<evidence type="ECO:0000259" key="4">
    <source>
        <dbReference type="SMART" id="SM00347"/>
    </source>
</evidence>
<dbReference type="InterPro" id="IPR036390">
    <property type="entry name" value="WH_DNA-bd_sf"/>
</dbReference>
<dbReference type="InterPro" id="IPR052067">
    <property type="entry name" value="Metal_resp_HTH_trans_reg"/>
</dbReference>
<dbReference type="EMBL" id="BAABIB010000167">
    <property type="protein sequence ID" value="GAA4669532.1"/>
    <property type="molecule type" value="Genomic_DNA"/>
</dbReference>
<feature type="domain" description="HTH marR-type" evidence="4">
    <location>
        <begin position="32"/>
        <end position="129"/>
    </location>
</feature>
<evidence type="ECO:0000256" key="3">
    <source>
        <dbReference type="ARBA" id="ARBA00023163"/>
    </source>
</evidence>
<keyword evidence="1" id="KW-0805">Transcription regulation</keyword>
<dbReference type="Pfam" id="PF12802">
    <property type="entry name" value="MarR_2"/>
    <property type="match status" value="1"/>
</dbReference>
<keyword evidence="3" id="KW-0804">Transcription</keyword>
<proteinExistence type="predicted"/>
<dbReference type="RefSeq" id="WP_346056631.1">
    <property type="nucleotide sequence ID" value="NZ_BAABIB010000167.1"/>
</dbReference>
<dbReference type="PANTHER" id="PTHR35790">
    <property type="entry name" value="HTH-TYPE TRANSCRIPTIONAL REGULATOR PCHR"/>
    <property type="match status" value="1"/>
</dbReference>
<reference evidence="6" key="1">
    <citation type="journal article" date="2019" name="Int. J. Syst. Evol. Microbiol.">
        <title>The Global Catalogue of Microorganisms (GCM) 10K type strain sequencing project: providing services to taxonomists for standard genome sequencing and annotation.</title>
        <authorList>
            <consortium name="The Broad Institute Genomics Platform"/>
            <consortium name="The Broad Institute Genome Sequencing Center for Infectious Disease"/>
            <person name="Wu L."/>
            <person name="Ma J."/>
        </authorList>
    </citation>
    <scope>NUCLEOTIDE SEQUENCE [LARGE SCALE GENOMIC DNA]</scope>
    <source>
        <strain evidence="6">JCM 18054</strain>
    </source>
</reference>
<evidence type="ECO:0000313" key="6">
    <source>
        <dbReference type="Proteomes" id="UP001500192"/>
    </source>
</evidence>
<accession>A0ABP8VQ05</accession>
<dbReference type="InterPro" id="IPR036388">
    <property type="entry name" value="WH-like_DNA-bd_sf"/>
</dbReference>
<comment type="caution">
    <text evidence="5">The sequence shown here is derived from an EMBL/GenBank/DDBJ whole genome shotgun (WGS) entry which is preliminary data.</text>
</comment>
<dbReference type="SMART" id="SM00347">
    <property type="entry name" value="HTH_MARR"/>
    <property type="match status" value="1"/>
</dbReference>
<evidence type="ECO:0000313" key="5">
    <source>
        <dbReference type="EMBL" id="GAA4669532.1"/>
    </source>
</evidence>
<evidence type="ECO:0000256" key="1">
    <source>
        <dbReference type="ARBA" id="ARBA00023015"/>
    </source>
</evidence>
<name>A0ABP8VQ05_9PSEU</name>
<protein>
    <recommendedName>
        <fullName evidence="4">HTH marR-type domain-containing protein</fullName>
    </recommendedName>
</protein>
<dbReference type="Gene3D" id="1.10.10.10">
    <property type="entry name" value="Winged helix-like DNA-binding domain superfamily/Winged helix DNA-binding domain"/>
    <property type="match status" value="1"/>
</dbReference>
<keyword evidence="2" id="KW-0238">DNA-binding</keyword>
<dbReference type="PANTHER" id="PTHR35790:SF4">
    <property type="entry name" value="HTH-TYPE TRANSCRIPTIONAL REGULATOR PCHR"/>
    <property type="match status" value="1"/>
</dbReference>
<gene>
    <name evidence="5" type="ORF">GCM10023214_75000</name>
</gene>
<dbReference type="Proteomes" id="UP001500192">
    <property type="component" value="Unassembled WGS sequence"/>
</dbReference>
<dbReference type="SUPFAM" id="SSF46785">
    <property type="entry name" value="Winged helix' DNA-binding domain"/>
    <property type="match status" value="1"/>
</dbReference>
<sequence length="157" mass="17546">MTFRRHSVVRDEYVPAYLSLISNSLSWGGSRLFNRLHGVGINEWRVLSAVVNEPACTATRVGDVLGLNKSVVSRSIRLLQDRELLTVDTTGGRRGLRLTDAGHEVHDQLLAVSLRREELLLAGFSAAEKAQLLDFLRRMYRNVPAMNAYQPDEGTTP</sequence>